<comment type="similarity">
    <text evidence="3">Belongs to the ferredoxin thioredoxin reductase beta subunit family.</text>
</comment>
<keyword evidence="6" id="KW-0479">Metal-binding</keyword>
<dbReference type="PATRIC" id="fig|1434111.4.peg.2088"/>
<dbReference type="AlphaFoldDB" id="A0A0E3S786"/>
<comment type="catalytic activity">
    <reaction evidence="13">
        <text>[thioredoxin]-disulfide + 2 reduced [2Fe-2S]-[ferredoxin] + 2 H(+) = [thioredoxin]-dithiol + 2 oxidized [2Fe-2S]-[ferredoxin]</text>
        <dbReference type="Rhea" id="RHEA:42336"/>
        <dbReference type="Rhea" id="RHEA-COMP:10000"/>
        <dbReference type="Rhea" id="RHEA-COMP:10001"/>
        <dbReference type="Rhea" id="RHEA-COMP:10698"/>
        <dbReference type="Rhea" id="RHEA-COMP:10700"/>
        <dbReference type="ChEBI" id="CHEBI:15378"/>
        <dbReference type="ChEBI" id="CHEBI:29950"/>
        <dbReference type="ChEBI" id="CHEBI:33737"/>
        <dbReference type="ChEBI" id="CHEBI:33738"/>
        <dbReference type="ChEBI" id="CHEBI:50058"/>
        <dbReference type="EC" id="1.8.7.2"/>
    </reaction>
</comment>
<gene>
    <name evidence="16" type="ORF">MSLAZ_1602</name>
</gene>
<evidence type="ECO:0000256" key="14">
    <source>
        <dbReference type="SAM" id="MobiDB-lite"/>
    </source>
</evidence>
<dbReference type="OrthoDB" id="45654at2157"/>
<comment type="cofactor">
    <cofactor evidence="1">
        <name>[4Fe-4S] cluster</name>
        <dbReference type="ChEBI" id="CHEBI:49883"/>
    </cofactor>
</comment>
<keyword evidence="17" id="KW-1185">Reference proteome</keyword>
<protein>
    <recommendedName>
        <fullName evidence="4">ferredoxin:thioredoxin reductase</fullName>
        <ecNumber evidence="4">1.8.7.2</ecNumber>
    </recommendedName>
    <alternativeName>
        <fullName evidence="12">Ferredoxin-thioredoxin reductase subunit B</fullName>
    </alternativeName>
</protein>
<name>A0A0E3S786_9EURY</name>
<dbReference type="InterPro" id="IPR004209">
    <property type="entry name" value="FTR_bsu"/>
</dbReference>
<evidence type="ECO:0000256" key="4">
    <source>
        <dbReference type="ARBA" id="ARBA00012358"/>
    </source>
</evidence>
<reference evidence="16 17" key="1">
    <citation type="submission" date="2014-07" db="EMBL/GenBank/DDBJ databases">
        <title>Methanogenic archaea and the global carbon cycle.</title>
        <authorList>
            <person name="Henriksen J.R."/>
            <person name="Luke J."/>
            <person name="Reinhart S."/>
            <person name="Benedict M.N."/>
            <person name="Youngblut N.D."/>
            <person name="Metcalf M.E."/>
            <person name="Whitaker R.J."/>
            <person name="Metcalf W.W."/>
        </authorList>
    </citation>
    <scope>NUCLEOTIDE SEQUENCE [LARGE SCALE GENOMIC DNA]</scope>
    <source>
        <strain evidence="16 17">Z-7289</strain>
    </source>
</reference>
<evidence type="ECO:0000256" key="7">
    <source>
        <dbReference type="ARBA" id="ARBA00023002"/>
    </source>
</evidence>
<dbReference type="GO" id="GO:0051539">
    <property type="term" value="F:4 iron, 4 sulfur cluster binding"/>
    <property type="evidence" value="ECO:0007669"/>
    <property type="project" value="UniProtKB-KW"/>
</dbReference>
<dbReference type="InterPro" id="IPR036644">
    <property type="entry name" value="FTR_bsu_sf"/>
</dbReference>
<proteinExistence type="inferred from homology"/>
<sequence>MKEEKAAEEGISEEKVDTVYKRLKQEAEKSGYHLNPDVEFTKDLVRGLLTNEERYGYWACPCRLASGNTEEDLDIVCPCYYRDPDLNDYGACYCALYVSDEVIREEKEVESIPERRPPQEEREAARAEESEREEMMETMEISGKLSKPVWRCKVCGYLSAMDEAPGVCPICKAKKERFERFM</sequence>
<evidence type="ECO:0000313" key="16">
    <source>
        <dbReference type="EMBL" id="AKB74863.1"/>
    </source>
</evidence>
<accession>A0A0E3S786</accession>
<keyword evidence="8" id="KW-0408">Iron</keyword>
<dbReference type="GO" id="GO:0005506">
    <property type="term" value="F:iron ion binding"/>
    <property type="evidence" value="ECO:0007669"/>
    <property type="project" value="InterPro"/>
</dbReference>
<dbReference type="PANTHER" id="PTHR35113:SF1">
    <property type="entry name" value="FERREDOXIN-THIOREDOXIN REDUCTASE CATALYTIC CHAIN, CHLOROPLASTIC"/>
    <property type="match status" value="1"/>
</dbReference>
<evidence type="ECO:0000256" key="2">
    <source>
        <dbReference type="ARBA" id="ARBA00003945"/>
    </source>
</evidence>
<comment type="function">
    <text evidence="2">Catalytic subunit of the ferredoxin-thioredoxin reductase (FTR), which catalyzes the two-electron reduction of thioredoxins by the electrons provided by reduced ferredoxin.</text>
</comment>
<evidence type="ECO:0000256" key="1">
    <source>
        <dbReference type="ARBA" id="ARBA00001966"/>
    </source>
</evidence>
<dbReference type="KEGG" id="mls:MSLAZ_1602"/>
<dbReference type="PANTHER" id="PTHR35113">
    <property type="entry name" value="FERREDOXIN-THIOREDOXIN REDUCTASE CATALYTIC CHAIN, CHLOROPLASTIC"/>
    <property type="match status" value="1"/>
</dbReference>
<evidence type="ECO:0000256" key="8">
    <source>
        <dbReference type="ARBA" id="ARBA00023004"/>
    </source>
</evidence>
<keyword evidence="7" id="KW-0560">Oxidoreductase</keyword>
<keyword evidence="10" id="KW-1015">Disulfide bond</keyword>
<dbReference type="Proteomes" id="UP000033072">
    <property type="component" value="Chromosome"/>
</dbReference>
<comment type="subunit">
    <text evidence="11">Heterodimer of subunit A (variable subunit) and subunit B (catalytic subunit). Heterodimeric FTR forms a complex with ferredoxin and thioredoxin.</text>
</comment>
<organism evidence="16 17">
    <name type="scientific">Methanosarcina lacustris Z-7289</name>
    <dbReference type="NCBI Taxonomy" id="1434111"/>
    <lineage>
        <taxon>Archaea</taxon>
        <taxon>Methanobacteriati</taxon>
        <taxon>Methanobacteriota</taxon>
        <taxon>Stenosarchaea group</taxon>
        <taxon>Methanomicrobia</taxon>
        <taxon>Methanosarcinales</taxon>
        <taxon>Methanosarcinaceae</taxon>
        <taxon>Methanosarcina</taxon>
    </lineage>
</organism>
<evidence type="ECO:0000256" key="5">
    <source>
        <dbReference type="ARBA" id="ARBA00022485"/>
    </source>
</evidence>
<dbReference type="EMBL" id="CP009515">
    <property type="protein sequence ID" value="AKB74863.1"/>
    <property type="molecule type" value="Genomic_DNA"/>
</dbReference>
<dbReference type="Gene3D" id="3.90.460.10">
    <property type="entry name" value="Ferredoxin thioredoxin reductase catalytic beta subunit"/>
    <property type="match status" value="1"/>
</dbReference>
<dbReference type="RefSeq" id="WP_048126033.1">
    <property type="nucleotide sequence ID" value="NZ_CP009515.1"/>
</dbReference>
<dbReference type="STRING" id="1434111.MSLAZ_1602"/>
<evidence type="ECO:0000256" key="3">
    <source>
        <dbReference type="ARBA" id="ARBA00007941"/>
    </source>
</evidence>
<keyword evidence="9" id="KW-0411">Iron-sulfur</keyword>
<dbReference type="SUPFAM" id="SSF57662">
    <property type="entry name" value="Ferredoxin thioredoxin reductase (FTR), catalytic beta chain"/>
    <property type="match status" value="1"/>
</dbReference>
<dbReference type="CDD" id="cd00729">
    <property type="entry name" value="rubredoxin_SM"/>
    <property type="match status" value="1"/>
</dbReference>
<dbReference type="GO" id="GO:0016730">
    <property type="term" value="F:oxidoreductase activity, acting on iron-sulfur proteins as donors"/>
    <property type="evidence" value="ECO:0007669"/>
    <property type="project" value="InterPro"/>
</dbReference>
<feature type="domain" description="Rubredoxin-like" evidence="15">
    <location>
        <begin position="147"/>
        <end position="181"/>
    </location>
</feature>
<dbReference type="Gene3D" id="2.20.28.10">
    <property type="match status" value="1"/>
</dbReference>
<dbReference type="HOGENOM" id="CLU_1536690_0_0_2"/>
<evidence type="ECO:0000256" key="6">
    <source>
        <dbReference type="ARBA" id="ARBA00022723"/>
    </source>
</evidence>
<keyword evidence="5" id="KW-0004">4Fe-4S</keyword>
<dbReference type="GeneID" id="24806359"/>
<evidence type="ECO:0000259" key="15">
    <source>
        <dbReference type="PROSITE" id="PS50903"/>
    </source>
</evidence>
<dbReference type="EC" id="1.8.7.2" evidence="4"/>
<evidence type="ECO:0000256" key="11">
    <source>
        <dbReference type="ARBA" id="ARBA00026011"/>
    </source>
</evidence>
<dbReference type="SUPFAM" id="SSF57802">
    <property type="entry name" value="Rubredoxin-like"/>
    <property type="match status" value="1"/>
</dbReference>
<evidence type="ECO:0000256" key="13">
    <source>
        <dbReference type="ARBA" id="ARBA00048150"/>
    </source>
</evidence>
<dbReference type="InterPro" id="IPR024934">
    <property type="entry name" value="Rubredoxin-like_dom"/>
</dbReference>
<dbReference type="InterPro" id="IPR048574">
    <property type="entry name" value="RUBY_RBDX"/>
</dbReference>
<evidence type="ECO:0000256" key="10">
    <source>
        <dbReference type="ARBA" id="ARBA00023157"/>
    </source>
</evidence>
<evidence type="ECO:0000256" key="12">
    <source>
        <dbReference type="ARBA" id="ARBA00030295"/>
    </source>
</evidence>
<evidence type="ECO:0000313" key="17">
    <source>
        <dbReference type="Proteomes" id="UP000033072"/>
    </source>
</evidence>
<feature type="region of interest" description="Disordered" evidence="14">
    <location>
        <begin position="109"/>
        <end position="134"/>
    </location>
</feature>
<dbReference type="Pfam" id="PF21349">
    <property type="entry name" value="RUBY_RBDX"/>
    <property type="match status" value="1"/>
</dbReference>
<dbReference type="PROSITE" id="PS50903">
    <property type="entry name" value="RUBREDOXIN_LIKE"/>
    <property type="match status" value="1"/>
</dbReference>
<dbReference type="Pfam" id="PF02943">
    <property type="entry name" value="FeThRed_B"/>
    <property type="match status" value="1"/>
</dbReference>
<evidence type="ECO:0000256" key="9">
    <source>
        <dbReference type="ARBA" id="ARBA00023014"/>
    </source>
</evidence>